<evidence type="ECO:0000313" key="2">
    <source>
        <dbReference type="EMBL" id="OGZ52752.1"/>
    </source>
</evidence>
<evidence type="ECO:0000256" key="1">
    <source>
        <dbReference type="SAM" id="Phobius"/>
    </source>
</evidence>
<protein>
    <submittedName>
        <fullName evidence="2">Uncharacterized protein</fullName>
    </submittedName>
</protein>
<feature type="transmembrane region" description="Helical" evidence="1">
    <location>
        <begin position="15"/>
        <end position="36"/>
    </location>
</feature>
<accession>A0A1G2GRD6</accession>
<organism evidence="2 3">
    <name type="scientific">Candidatus Ryanbacteria bacterium RIFCSPLOWO2_01_FULL_48_26</name>
    <dbReference type="NCBI Taxonomy" id="1802126"/>
    <lineage>
        <taxon>Bacteria</taxon>
        <taxon>Candidatus Ryaniibacteriota</taxon>
    </lineage>
</organism>
<keyword evidence="1" id="KW-0812">Transmembrane</keyword>
<comment type="caution">
    <text evidence="2">The sequence shown here is derived from an EMBL/GenBank/DDBJ whole genome shotgun (WGS) entry which is preliminary data.</text>
</comment>
<proteinExistence type="predicted"/>
<dbReference type="EMBL" id="MHNW01000040">
    <property type="protein sequence ID" value="OGZ52752.1"/>
    <property type="molecule type" value="Genomic_DNA"/>
</dbReference>
<keyword evidence="1" id="KW-1133">Transmembrane helix</keyword>
<dbReference type="Proteomes" id="UP000179106">
    <property type="component" value="Unassembled WGS sequence"/>
</dbReference>
<dbReference type="STRING" id="1802126.A3B25_00975"/>
<evidence type="ECO:0000313" key="3">
    <source>
        <dbReference type="Proteomes" id="UP000179106"/>
    </source>
</evidence>
<dbReference type="AlphaFoldDB" id="A0A1G2GRD6"/>
<reference evidence="2 3" key="1">
    <citation type="journal article" date="2016" name="Nat. Commun.">
        <title>Thousands of microbial genomes shed light on interconnected biogeochemical processes in an aquifer system.</title>
        <authorList>
            <person name="Anantharaman K."/>
            <person name="Brown C.T."/>
            <person name="Hug L.A."/>
            <person name="Sharon I."/>
            <person name="Castelle C.J."/>
            <person name="Probst A.J."/>
            <person name="Thomas B.C."/>
            <person name="Singh A."/>
            <person name="Wilkins M.J."/>
            <person name="Karaoz U."/>
            <person name="Brodie E.L."/>
            <person name="Williams K.H."/>
            <person name="Hubbard S.S."/>
            <person name="Banfield J.F."/>
        </authorList>
    </citation>
    <scope>NUCLEOTIDE SEQUENCE [LARGE SCALE GENOMIC DNA]</scope>
</reference>
<sequence length="97" mass="10792">MAIVVSEEGEKKIDIVNLTIWLFLLIVVGITAYFIFFKKPELVDVASPSSYRNIDPLAQVTLNPEEVVNSPDFQSLKQYVPLLSPASVGRSNPFLIP</sequence>
<name>A0A1G2GRD6_9BACT</name>
<gene>
    <name evidence="2" type="ORF">A3B25_00975</name>
</gene>
<keyword evidence="1" id="KW-0472">Membrane</keyword>